<keyword evidence="1" id="KW-0479">Metal-binding</keyword>
<evidence type="ECO:0000313" key="4">
    <source>
        <dbReference type="EMBL" id="GIY13607.1"/>
    </source>
</evidence>
<accession>A0AAV4QZQ4</accession>
<dbReference type="InterPro" id="IPR013087">
    <property type="entry name" value="Znf_C2H2_type"/>
</dbReference>
<protein>
    <recommendedName>
        <fullName evidence="3">C2H2-type domain-containing protein</fullName>
    </recommendedName>
</protein>
<evidence type="ECO:0000256" key="1">
    <source>
        <dbReference type="PROSITE-ProRule" id="PRU00042"/>
    </source>
</evidence>
<name>A0AAV4QZQ4_9ARAC</name>
<feature type="compositionally biased region" description="Low complexity" evidence="2">
    <location>
        <begin position="1"/>
        <end position="17"/>
    </location>
</feature>
<organism evidence="4 5">
    <name type="scientific">Caerostris darwini</name>
    <dbReference type="NCBI Taxonomy" id="1538125"/>
    <lineage>
        <taxon>Eukaryota</taxon>
        <taxon>Metazoa</taxon>
        <taxon>Ecdysozoa</taxon>
        <taxon>Arthropoda</taxon>
        <taxon>Chelicerata</taxon>
        <taxon>Arachnida</taxon>
        <taxon>Araneae</taxon>
        <taxon>Araneomorphae</taxon>
        <taxon>Entelegynae</taxon>
        <taxon>Araneoidea</taxon>
        <taxon>Araneidae</taxon>
        <taxon>Caerostris</taxon>
    </lineage>
</organism>
<reference evidence="4 5" key="1">
    <citation type="submission" date="2021-06" db="EMBL/GenBank/DDBJ databases">
        <title>Caerostris darwini draft genome.</title>
        <authorList>
            <person name="Kono N."/>
            <person name="Arakawa K."/>
        </authorList>
    </citation>
    <scope>NUCLEOTIDE SEQUENCE [LARGE SCALE GENOMIC DNA]</scope>
</reference>
<dbReference type="PROSITE" id="PS00028">
    <property type="entry name" value="ZINC_FINGER_C2H2_1"/>
    <property type="match status" value="1"/>
</dbReference>
<keyword evidence="5" id="KW-1185">Reference proteome</keyword>
<dbReference type="GO" id="GO:0008270">
    <property type="term" value="F:zinc ion binding"/>
    <property type="evidence" value="ECO:0007669"/>
    <property type="project" value="UniProtKB-KW"/>
</dbReference>
<feature type="region of interest" description="Disordered" evidence="2">
    <location>
        <begin position="154"/>
        <end position="201"/>
    </location>
</feature>
<dbReference type="AlphaFoldDB" id="A0AAV4QZQ4"/>
<feature type="region of interest" description="Disordered" evidence="2">
    <location>
        <begin position="1"/>
        <end position="41"/>
    </location>
</feature>
<dbReference type="Proteomes" id="UP001054837">
    <property type="component" value="Unassembled WGS sequence"/>
</dbReference>
<evidence type="ECO:0000256" key="2">
    <source>
        <dbReference type="SAM" id="MobiDB-lite"/>
    </source>
</evidence>
<feature type="compositionally biased region" description="Polar residues" evidence="2">
    <location>
        <begin position="160"/>
        <end position="189"/>
    </location>
</feature>
<keyword evidence="1" id="KW-0863">Zinc-finger</keyword>
<evidence type="ECO:0000259" key="3">
    <source>
        <dbReference type="PROSITE" id="PS50157"/>
    </source>
</evidence>
<gene>
    <name evidence="4" type="ORF">CDAR_567381</name>
</gene>
<evidence type="ECO:0000313" key="5">
    <source>
        <dbReference type="Proteomes" id="UP001054837"/>
    </source>
</evidence>
<comment type="caution">
    <text evidence="4">The sequence shown here is derived from an EMBL/GenBank/DDBJ whole genome shotgun (WGS) entry which is preliminary data.</text>
</comment>
<feature type="domain" description="C2H2-type" evidence="3">
    <location>
        <begin position="110"/>
        <end position="137"/>
    </location>
</feature>
<feature type="compositionally biased region" description="Polar residues" evidence="2">
    <location>
        <begin position="18"/>
        <end position="41"/>
    </location>
</feature>
<sequence length="201" mass="22128">MRKASQQQHGTDTQQDQATVSPVRQSSNAQSSPGTPQDLNFQNVTRENFTITLSFPILGKLSCPEPNCSASFVGNSSATYARRTSLESLRNMRVSKTHASPMVLFVEEELKCSHCEASFTSTLGLQNHEKAHEKSAALANITLLVIPSSRRRIRTKKVRNNSSPSSDTENICITEQSQAMAPPVDNTTVPDPITSRRRSPR</sequence>
<keyword evidence="1" id="KW-0862">Zinc</keyword>
<dbReference type="Gene3D" id="3.30.160.60">
    <property type="entry name" value="Classic Zinc Finger"/>
    <property type="match status" value="1"/>
</dbReference>
<proteinExistence type="predicted"/>
<dbReference type="PROSITE" id="PS50157">
    <property type="entry name" value="ZINC_FINGER_C2H2_2"/>
    <property type="match status" value="1"/>
</dbReference>
<dbReference type="EMBL" id="BPLQ01005263">
    <property type="protein sequence ID" value="GIY13607.1"/>
    <property type="molecule type" value="Genomic_DNA"/>
</dbReference>